<proteinExistence type="predicted"/>
<name>A0A2T3XJS0_9BURK</name>
<evidence type="ECO:0000259" key="1">
    <source>
        <dbReference type="Pfam" id="PF04471"/>
    </source>
</evidence>
<sequence>MDDQTRTIGDQPEDRREISLHDLLSQRSRANVPLLTPLVESLPYETIQWPDFESLCAHILREAPDLKIRQAFRYGVFGQDQDGIDIVATRVDDGKYVVAQCKRWKRITSSSLKKWVREFLQGNRVAGVGKYILCVATILRDTKLLDAWLELENELKVYGIEGELWAADELDQRLRTLPGIVTQFFSPEHAARFCTKRADDMYPARYRSKFESLFDRQLTLENETVCVCFNLPSERFPHFGGIFNFARSDLTGISFSVGGDLLTHWLQWRAYVPSNSDDRPYVTKSWTPGRFVLATHSTRVTLNEEEVEHLDWIFYKAWARFLDAADQLERKWRFRRFERHHGEELGFAIGLIRRRDWTMMLEFASEHDYANGSSAQHIFDRSGAMVKVWLDADRHGLKAGYHVMLWAYPEEGLAAQWESSLTLVWRPLQDLNPEALEFGPDHAWDAEYTHHWVFGTLKPWVEDWARRKHAKIPGRSSWFKPEPRVSRPYECELISLAHLPTYTVGSSQTLEHLTREITYYQSHFHARLGSRIPPAMTASVLKLVRRHLADVGEGDRRYIASNFQLMAECLEEDIERLIREQPEYFCRANGLERAFRCLIQIFREKGEIDLAEHDYVAHQLRPIAERVKEDLLCSVFATR</sequence>
<reference evidence="2 3" key="1">
    <citation type="submission" date="2018-03" db="EMBL/GenBank/DDBJ databases">
        <title>Whole genome analyses suggest that Burkholderia sensu lato contains two further novel genera in the rhizoxinica-symbiotica group Mycetohabitans gen. nov., and Trinickia gen. nov.: implications for the evolution of diazotrophy and nodulation in the Burkholderiaceae.</title>
        <authorList>
            <person name="Estrada De Los Santos P."/>
            <person name="Palmer M."/>
            <person name="Chavez-Ramirez B."/>
            <person name="Steenkamp E.T."/>
            <person name="Hirsch A.M."/>
            <person name="Manyaka P."/>
            <person name="Maluk M."/>
            <person name="Lafos M."/>
            <person name="Crook M."/>
            <person name="Gross E."/>
            <person name="Simon M.F."/>
            <person name="Bueno Dos Reis Junior F."/>
            <person name="Poole P.S."/>
            <person name="Venter S.N."/>
            <person name="James E.K."/>
        </authorList>
    </citation>
    <scope>NUCLEOTIDE SEQUENCE [LARGE SCALE GENOMIC DNA]</scope>
    <source>
        <strain evidence="2 3">JPY-366</strain>
    </source>
</reference>
<dbReference type="Proteomes" id="UP000240638">
    <property type="component" value="Unassembled WGS sequence"/>
</dbReference>
<dbReference type="AlphaFoldDB" id="A0A2T3XJS0"/>
<protein>
    <recommendedName>
        <fullName evidence="1">Restriction endonuclease type IV Mrr domain-containing protein</fullName>
    </recommendedName>
</protein>
<accession>A0A2T3XJS0</accession>
<comment type="caution">
    <text evidence="2">The sequence shown here is derived from an EMBL/GenBank/DDBJ whole genome shotgun (WGS) entry which is preliminary data.</text>
</comment>
<dbReference type="InterPro" id="IPR011335">
    <property type="entry name" value="Restrct_endonuc-II-like"/>
</dbReference>
<evidence type="ECO:0000313" key="2">
    <source>
        <dbReference type="EMBL" id="PTB16775.1"/>
    </source>
</evidence>
<gene>
    <name evidence="2" type="ORF">C9I57_31685</name>
</gene>
<dbReference type="EMBL" id="PYUC01000031">
    <property type="protein sequence ID" value="PTB16775.1"/>
    <property type="molecule type" value="Genomic_DNA"/>
</dbReference>
<organism evidence="2 3">
    <name type="scientific">Trinickia symbiotica</name>
    <dbReference type="NCBI Taxonomy" id="863227"/>
    <lineage>
        <taxon>Bacteria</taxon>
        <taxon>Pseudomonadati</taxon>
        <taxon>Pseudomonadota</taxon>
        <taxon>Betaproteobacteria</taxon>
        <taxon>Burkholderiales</taxon>
        <taxon>Burkholderiaceae</taxon>
        <taxon>Trinickia</taxon>
    </lineage>
</organism>
<dbReference type="RefSeq" id="WP_107154461.1">
    <property type="nucleotide sequence ID" value="NZ_PYUC01000031.1"/>
</dbReference>
<feature type="domain" description="Restriction endonuclease type IV Mrr" evidence="1">
    <location>
        <begin position="46"/>
        <end position="121"/>
    </location>
</feature>
<dbReference type="GO" id="GO:0009307">
    <property type="term" value="P:DNA restriction-modification system"/>
    <property type="evidence" value="ECO:0007669"/>
    <property type="project" value="InterPro"/>
</dbReference>
<dbReference type="GO" id="GO:0004519">
    <property type="term" value="F:endonuclease activity"/>
    <property type="evidence" value="ECO:0007669"/>
    <property type="project" value="InterPro"/>
</dbReference>
<evidence type="ECO:0000313" key="3">
    <source>
        <dbReference type="Proteomes" id="UP000240638"/>
    </source>
</evidence>
<dbReference type="SUPFAM" id="SSF52980">
    <property type="entry name" value="Restriction endonuclease-like"/>
    <property type="match status" value="1"/>
</dbReference>
<dbReference type="Pfam" id="PF04471">
    <property type="entry name" value="Mrr_cat"/>
    <property type="match status" value="1"/>
</dbReference>
<dbReference type="GO" id="GO:0003677">
    <property type="term" value="F:DNA binding"/>
    <property type="evidence" value="ECO:0007669"/>
    <property type="project" value="InterPro"/>
</dbReference>
<dbReference type="InterPro" id="IPR007560">
    <property type="entry name" value="Restrct_endonuc_IV_Mrr"/>
</dbReference>